<organism evidence="1 2">
    <name type="scientific">Roseococcus pinisoli</name>
    <dbReference type="NCBI Taxonomy" id="2835040"/>
    <lineage>
        <taxon>Bacteria</taxon>
        <taxon>Pseudomonadati</taxon>
        <taxon>Pseudomonadota</taxon>
        <taxon>Alphaproteobacteria</taxon>
        <taxon>Acetobacterales</taxon>
        <taxon>Roseomonadaceae</taxon>
        <taxon>Roseococcus</taxon>
    </lineage>
</organism>
<sequence length="298" mass="31464">MPVMYPINGALFLEAIGFPSMKTLHNAGVSFEQTAHKFTVKFPDKDRISLACGPAFSKAAIEQTLTEHTILLHAAALKQFVADLTDKLSTLFPISHLPGDATSPPMTNALPEEVSAAHPVFAEEDLMGIITAAAPVKTSSDTPALDMLAGPKPKKSKKPPALEELGISVMELTDLEMKTMTTVPLRQATRMYQPVSGTDGHSRYHVVALSPAVNVAARYHNGALSIRVEGPGLGELTSGLSANGFTPKSGGGKPYASIHMAVSDENLMHKSLGALLLGLGVPFKSPMPHAKRLVGVGS</sequence>
<protein>
    <submittedName>
        <fullName evidence="1">Uncharacterized protein</fullName>
    </submittedName>
</protein>
<comment type="caution">
    <text evidence="1">The sequence shown here is derived from an EMBL/GenBank/DDBJ whole genome shotgun (WGS) entry which is preliminary data.</text>
</comment>
<accession>A0ABS5QGB4</accession>
<name>A0ABS5QGB4_9PROT</name>
<gene>
    <name evidence="1" type="ORF">KHU32_15555</name>
</gene>
<dbReference type="RefSeq" id="WP_213671074.1">
    <property type="nucleotide sequence ID" value="NZ_JAHCDA010000003.1"/>
</dbReference>
<evidence type="ECO:0000313" key="1">
    <source>
        <dbReference type="EMBL" id="MBS7812366.1"/>
    </source>
</evidence>
<evidence type="ECO:0000313" key="2">
    <source>
        <dbReference type="Proteomes" id="UP000766336"/>
    </source>
</evidence>
<dbReference type="Proteomes" id="UP000766336">
    <property type="component" value="Unassembled WGS sequence"/>
</dbReference>
<proteinExistence type="predicted"/>
<dbReference type="EMBL" id="JAHCDA010000003">
    <property type="protein sequence ID" value="MBS7812366.1"/>
    <property type="molecule type" value="Genomic_DNA"/>
</dbReference>
<keyword evidence="2" id="KW-1185">Reference proteome</keyword>
<reference evidence="1 2" key="1">
    <citation type="submission" date="2021-05" db="EMBL/GenBank/DDBJ databases">
        <title>Roseococcus sp. XZZS9, whole genome shotgun sequencing project.</title>
        <authorList>
            <person name="Zhao G."/>
            <person name="Shen L."/>
        </authorList>
    </citation>
    <scope>NUCLEOTIDE SEQUENCE [LARGE SCALE GENOMIC DNA]</scope>
    <source>
        <strain evidence="1 2">XZZS9</strain>
    </source>
</reference>